<dbReference type="SMART" id="SM00646">
    <property type="entry name" value="Ami_3"/>
    <property type="match status" value="1"/>
</dbReference>
<dbReference type="PANTHER" id="PTHR30404:SF0">
    <property type="entry name" value="N-ACETYLMURAMOYL-L-ALANINE AMIDASE AMIC"/>
    <property type="match status" value="1"/>
</dbReference>
<dbReference type="InterPro" id="IPR013688">
    <property type="entry name" value="GBS_Bsp-like"/>
</dbReference>
<dbReference type="PANTHER" id="PTHR30404">
    <property type="entry name" value="N-ACETYLMURAMOYL-L-ALANINE AMIDASE"/>
    <property type="match status" value="1"/>
</dbReference>
<keyword evidence="1" id="KW-0378">Hydrolase</keyword>
<evidence type="ECO:0000313" key="5">
    <source>
        <dbReference type="EMBL" id="MBA2795019.1"/>
    </source>
</evidence>
<keyword evidence="3" id="KW-0732">Signal</keyword>
<reference evidence="5 6" key="1">
    <citation type="submission" date="2020-07" db="EMBL/GenBank/DDBJ databases">
        <title>Molecular and genomic characterization of Streptococcus porcinus isolated from diseased swine in Brazil.</title>
        <authorList>
            <person name="Moreno L.Z."/>
            <person name="Matajira C.E.C."/>
            <person name="Poor A.P."/>
            <person name="Dutra M.C."/>
            <person name="Moreno A.M."/>
        </authorList>
    </citation>
    <scope>NUCLEOTIDE SEQUENCE [LARGE SCALE GENOMIC DNA]</scope>
    <source>
        <strain evidence="5 6">SP0816-2</strain>
    </source>
</reference>
<feature type="domain" description="MurNAc-LAA" evidence="4">
    <location>
        <begin position="634"/>
        <end position="762"/>
    </location>
</feature>
<feature type="compositionally biased region" description="Low complexity" evidence="2">
    <location>
        <begin position="82"/>
        <end position="92"/>
    </location>
</feature>
<dbReference type="EMBL" id="JACEGE010000002">
    <property type="protein sequence ID" value="MBA2795019.1"/>
    <property type="molecule type" value="Genomic_DNA"/>
</dbReference>
<dbReference type="Proteomes" id="UP000524462">
    <property type="component" value="Unassembled WGS sequence"/>
</dbReference>
<dbReference type="Gene3D" id="2.60.40.3760">
    <property type="match status" value="4"/>
</dbReference>
<evidence type="ECO:0000256" key="3">
    <source>
        <dbReference type="SAM" id="SignalP"/>
    </source>
</evidence>
<dbReference type="Pfam" id="PF01520">
    <property type="entry name" value="Amidase_3"/>
    <property type="match status" value="1"/>
</dbReference>
<dbReference type="InterPro" id="IPR050695">
    <property type="entry name" value="N-acetylmuramoyl_amidase_3"/>
</dbReference>
<organism evidence="5 6">
    <name type="scientific">Streptococcus porcinus</name>
    <dbReference type="NCBI Taxonomy" id="1340"/>
    <lineage>
        <taxon>Bacteria</taxon>
        <taxon>Bacillati</taxon>
        <taxon>Bacillota</taxon>
        <taxon>Bacilli</taxon>
        <taxon>Lactobacillales</taxon>
        <taxon>Streptococcaceae</taxon>
        <taxon>Streptococcus</taxon>
    </lineage>
</organism>
<feature type="chain" id="PRO_5030826691" evidence="3">
    <location>
        <begin position="28"/>
        <end position="770"/>
    </location>
</feature>
<proteinExistence type="predicted"/>
<dbReference type="GO" id="GO:0030288">
    <property type="term" value="C:outer membrane-bounded periplasmic space"/>
    <property type="evidence" value="ECO:0007669"/>
    <property type="project" value="TreeGrafter"/>
</dbReference>
<name>A0A7W0AR81_STRPO</name>
<gene>
    <name evidence="5" type="ORF">H1B29_00705</name>
</gene>
<accession>A0A7W0AR81</accession>
<protein>
    <submittedName>
        <fullName evidence="5">GBS Bsp-like repeat-containing protein</fullName>
    </submittedName>
</protein>
<dbReference type="InterPro" id="IPR002508">
    <property type="entry name" value="MurNAc-LAA_cat"/>
</dbReference>
<dbReference type="GO" id="GO:0009253">
    <property type="term" value="P:peptidoglycan catabolic process"/>
    <property type="evidence" value="ECO:0007669"/>
    <property type="project" value="InterPro"/>
</dbReference>
<evidence type="ECO:0000259" key="4">
    <source>
        <dbReference type="SMART" id="SM00646"/>
    </source>
</evidence>
<evidence type="ECO:0000256" key="1">
    <source>
        <dbReference type="ARBA" id="ARBA00022801"/>
    </source>
</evidence>
<sequence>MMVKKTPLLLIAPLVLGAFWSQQTAKASETAVTDQNVSSNVVTVSSETVKTNDLPSAPSSSSTESTIISSSVAISKASVTSKTTDSSVTPVKPDSATSHIDATSQRLPEPTVATKFTVAKSEKEISQAQTLSKQDKIVNSPTPQTEQTDLQIKNGQRLSILKAAQAVQPVKAVVDDKGINIQYQATIPENTSILYAVWGDQQGQNDLVWYQASATGAAYVDFARHKEYGKYHIHTYSKRNGMMLGVSTLEVSLLTPQISSKVIQNDSNSFTITVSNVPSTITGVSIPVWTDKNGQDDLKWYQASQTSAGVYQVLVDIANHNNEKGLYNIHIYGNSTITGGQIGLATRTYSNVESKPNAKVYVIDYAENKTRFTVNVVGSSSTKTLTDVQIAVWSEANGQDDLVWYKPVISNNMAVQVIDIANHSNTSDNYIVHVYTNYSDGTHDGLSLGAYKITKQMVDIKDPAVSVVNYQASKGMLDVLVTQGTKAIKTIRVAAWSEADQSNLHWYVTSSLINNQAKVLVNQIYHKLLEGNYTIHTYIDFADNTSTGFNLGQYYFAKPIGLSASQGNYAVINKIIYLDAGHGGYDSGAAYFNQYEKTLNLQMQNRIKAKLEAAGYKVITTRTSDTYVDLIPRSENANASLSDIFVSLHFNASTSPYANGIESYYYEYYPEYPSAINELYHDDSERLSRSAFLAQAIQSAAVRNTAAKDNGVLRNTFAVLRETTAPAVLLELGYMSNETEFGKITTAAYQEKLANGVVSGILSYYKHFSL</sequence>
<dbReference type="CDD" id="cd02696">
    <property type="entry name" value="MurNAc-LAA"/>
    <property type="match status" value="1"/>
</dbReference>
<evidence type="ECO:0000256" key="2">
    <source>
        <dbReference type="SAM" id="MobiDB-lite"/>
    </source>
</evidence>
<feature type="compositionally biased region" description="Polar residues" evidence="2">
    <location>
        <begin position="95"/>
        <end position="106"/>
    </location>
</feature>
<dbReference type="AlphaFoldDB" id="A0A7W0AR81"/>
<dbReference type="Gene3D" id="3.40.630.40">
    <property type="entry name" value="Zn-dependent exopeptidases"/>
    <property type="match status" value="1"/>
</dbReference>
<dbReference type="SUPFAM" id="SSF53187">
    <property type="entry name" value="Zn-dependent exopeptidases"/>
    <property type="match status" value="1"/>
</dbReference>
<feature type="region of interest" description="Disordered" evidence="2">
    <location>
        <begin position="44"/>
        <end position="65"/>
    </location>
</feature>
<feature type="signal peptide" evidence="3">
    <location>
        <begin position="1"/>
        <end position="27"/>
    </location>
</feature>
<dbReference type="GO" id="GO:0008745">
    <property type="term" value="F:N-acetylmuramoyl-L-alanine amidase activity"/>
    <property type="evidence" value="ECO:0007669"/>
    <property type="project" value="InterPro"/>
</dbReference>
<feature type="region of interest" description="Disordered" evidence="2">
    <location>
        <begin position="82"/>
        <end position="108"/>
    </location>
</feature>
<evidence type="ECO:0000313" key="6">
    <source>
        <dbReference type="Proteomes" id="UP000524462"/>
    </source>
</evidence>
<dbReference type="Pfam" id="PF08481">
    <property type="entry name" value="GBS_Bsp-like"/>
    <property type="match status" value="4"/>
</dbReference>
<comment type="caution">
    <text evidence="5">The sequence shown here is derived from an EMBL/GenBank/DDBJ whole genome shotgun (WGS) entry which is preliminary data.</text>
</comment>